<keyword evidence="2" id="KW-1185">Reference proteome</keyword>
<comment type="caution">
    <text evidence="1">The sequence shown here is derived from an EMBL/GenBank/DDBJ whole genome shotgun (WGS) entry which is preliminary data.</text>
</comment>
<organism evidence="1 2">
    <name type="scientific">Shinella fusca</name>
    <dbReference type="NCBI Taxonomy" id="544480"/>
    <lineage>
        <taxon>Bacteria</taxon>
        <taxon>Pseudomonadati</taxon>
        <taxon>Pseudomonadota</taxon>
        <taxon>Alphaproteobacteria</taxon>
        <taxon>Hyphomicrobiales</taxon>
        <taxon>Rhizobiaceae</taxon>
        <taxon>Shinella</taxon>
    </lineage>
</organism>
<dbReference type="Proteomes" id="UP000535406">
    <property type="component" value="Unassembled WGS sequence"/>
</dbReference>
<reference evidence="1 2" key="1">
    <citation type="submission" date="2020-08" db="EMBL/GenBank/DDBJ databases">
        <title>Genomic Encyclopedia of Type Strains, Phase IV (KMG-IV): sequencing the most valuable type-strain genomes for metagenomic binning, comparative biology and taxonomic classification.</title>
        <authorList>
            <person name="Goeker M."/>
        </authorList>
    </citation>
    <scope>NUCLEOTIDE SEQUENCE [LARGE SCALE GENOMIC DNA]</scope>
    <source>
        <strain evidence="1 2">DSM 21319</strain>
    </source>
</reference>
<evidence type="ECO:0000313" key="2">
    <source>
        <dbReference type="Proteomes" id="UP000535406"/>
    </source>
</evidence>
<sequence>MLEAVAQGHRMKDAKEIDAIESFLQIAFEIVSPEVSVQYGHVASTPGFHAINLAPQSPAAKGFTGQFRTRTAFSCRPLFNYLIRKGKNEAGAPFALSSRSAATE</sequence>
<protein>
    <submittedName>
        <fullName evidence="1">Uncharacterized protein</fullName>
    </submittedName>
</protein>
<dbReference type="RefSeq" id="WP_184145108.1">
    <property type="nucleotide sequence ID" value="NZ_JACHIK010000011.1"/>
</dbReference>
<dbReference type="AlphaFoldDB" id="A0A7W7YWV9"/>
<evidence type="ECO:0000313" key="1">
    <source>
        <dbReference type="EMBL" id="MBB5043741.1"/>
    </source>
</evidence>
<proteinExistence type="predicted"/>
<gene>
    <name evidence="1" type="ORF">HNQ66_003152</name>
</gene>
<accession>A0A7W7YWV9</accession>
<dbReference type="EMBL" id="JACHIK010000011">
    <property type="protein sequence ID" value="MBB5043741.1"/>
    <property type="molecule type" value="Genomic_DNA"/>
</dbReference>
<name>A0A7W7YWV9_9HYPH</name>